<dbReference type="AlphaFoldDB" id="A0AAW2YZP7"/>
<dbReference type="SUPFAM" id="SSF53335">
    <property type="entry name" value="S-adenosyl-L-methionine-dependent methyltransferases"/>
    <property type="match status" value="1"/>
</dbReference>
<dbReference type="PANTHER" id="PTHR12496:SF0">
    <property type="entry name" value="METHYLTRANSFERASE DOMAIN-CONTAINING PROTEIN"/>
    <property type="match status" value="1"/>
</dbReference>
<dbReference type="EMBL" id="JAOPGA020000821">
    <property type="protein sequence ID" value="KAL0482144.1"/>
    <property type="molecule type" value="Genomic_DNA"/>
</dbReference>
<name>A0AAW2YZP7_9EUKA</name>
<evidence type="ECO:0000313" key="2">
    <source>
        <dbReference type="EMBL" id="KAL0482144.1"/>
    </source>
</evidence>
<sequence length="492" mass="56552">MNIGTHIHLPLKHNHLSLEQYSDELSSFLKTYIWLITPHIVDFFIEETWRKVPEEWRQNLENLTTSDLLLLPTVCPKDELFNLLPSTLQKFVVDANELCLPRSIDLDRVEDPIIKYYIEITQNKTNILDDSTHVGKELVKGMNIKKKHEVEIIADLISHISNRNGRSQIVDIGAGQGYLAHVLAYHNESQVFVIDSNSSQIDNSKSRTKRLSRVVDEGKTINLNSINAHLKCDLSLSELQNLLQTDEERVEEYDNLALVGNHTCGDLSPTMLRMFKHLTQQHRNITLINVGCCYHMLTEEIIPNSPNLGFPMSKVVQQSNLYLNKRGRMLACQAVDRWRCSSAGEMHDEYYQMFDSQYYRALLQVVLKKYYPHHLTEDFTVGKIRNNKKGSFLTYANCALNKFKRKVPSIVDVVGDEELVKMQEELEQQNSRSRISAFWSLRAVLAPVIESLILVDRVLYLKQECPHANIVLFPLFDAVVSPRNFVLIASSS</sequence>
<dbReference type="Pfam" id="PF13679">
    <property type="entry name" value="Methyltransf_32"/>
    <property type="match status" value="1"/>
</dbReference>
<accession>A0AAW2YZP7</accession>
<dbReference type="Gene3D" id="3.40.50.150">
    <property type="entry name" value="Vaccinia Virus protein VP39"/>
    <property type="match status" value="1"/>
</dbReference>
<dbReference type="PANTHER" id="PTHR12496">
    <property type="entry name" value="CGI-41 METHYLTRANSFERASE"/>
    <property type="match status" value="1"/>
</dbReference>
<keyword evidence="3" id="KW-1185">Reference proteome</keyword>
<organism evidence="2 3">
    <name type="scientific">Acrasis kona</name>
    <dbReference type="NCBI Taxonomy" id="1008807"/>
    <lineage>
        <taxon>Eukaryota</taxon>
        <taxon>Discoba</taxon>
        <taxon>Heterolobosea</taxon>
        <taxon>Tetramitia</taxon>
        <taxon>Eutetramitia</taxon>
        <taxon>Acrasidae</taxon>
        <taxon>Acrasis</taxon>
    </lineage>
</organism>
<comment type="caution">
    <text evidence="2">The sequence shown here is derived from an EMBL/GenBank/DDBJ whole genome shotgun (WGS) entry which is preliminary data.</text>
</comment>
<dbReference type="InterPro" id="IPR052220">
    <property type="entry name" value="METTL25"/>
</dbReference>
<proteinExistence type="predicted"/>
<evidence type="ECO:0000259" key="1">
    <source>
        <dbReference type="Pfam" id="PF13679"/>
    </source>
</evidence>
<feature type="domain" description="Methyltransferase" evidence="1">
    <location>
        <begin position="145"/>
        <end position="299"/>
    </location>
</feature>
<evidence type="ECO:0000313" key="3">
    <source>
        <dbReference type="Proteomes" id="UP001431209"/>
    </source>
</evidence>
<reference evidence="2 3" key="1">
    <citation type="submission" date="2024-03" db="EMBL/GenBank/DDBJ databases">
        <title>The Acrasis kona genome and developmental transcriptomes reveal deep origins of eukaryotic multicellular pathways.</title>
        <authorList>
            <person name="Sheikh S."/>
            <person name="Fu C.-J."/>
            <person name="Brown M.W."/>
            <person name="Baldauf S.L."/>
        </authorList>
    </citation>
    <scope>NUCLEOTIDE SEQUENCE [LARGE SCALE GENOMIC DNA]</scope>
    <source>
        <strain evidence="2 3">ATCC MYA-3509</strain>
    </source>
</reference>
<gene>
    <name evidence="2" type="ORF">AKO1_013378</name>
</gene>
<dbReference type="Proteomes" id="UP001431209">
    <property type="component" value="Unassembled WGS sequence"/>
</dbReference>
<dbReference type="InterPro" id="IPR029063">
    <property type="entry name" value="SAM-dependent_MTases_sf"/>
</dbReference>
<dbReference type="InterPro" id="IPR025714">
    <property type="entry name" value="Methyltranfer_dom"/>
</dbReference>
<protein>
    <recommendedName>
        <fullName evidence="1">Methyltransferase domain-containing protein</fullName>
    </recommendedName>
</protein>